<comment type="caution">
    <text evidence="2">The sequence shown here is derived from an EMBL/GenBank/DDBJ whole genome shotgun (WGS) entry which is preliminary data.</text>
</comment>
<name>A0A9P3CR56_9PEZI</name>
<dbReference type="GeneID" id="68295903"/>
<proteinExistence type="predicted"/>
<dbReference type="Proteomes" id="UP000825890">
    <property type="component" value="Unassembled WGS sequence"/>
</dbReference>
<reference evidence="2 3" key="1">
    <citation type="submission" date="2021-01" db="EMBL/GenBank/DDBJ databases">
        <title>Cercospora kikuchii MAFF 305040 whole genome shotgun sequence.</title>
        <authorList>
            <person name="Kashiwa T."/>
            <person name="Suzuki T."/>
        </authorList>
    </citation>
    <scope>NUCLEOTIDE SEQUENCE [LARGE SCALE GENOMIC DNA]</scope>
    <source>
        <strain evidence="2 3">MAFF 305040</strain>
    </source>
</reference>
<keyword evidence="1" id="KW-0732">Signal</keyword>
<protein>
    <submittedName>
        <fullName evidence="2">Uncharacterized protein</fullName>
    </submittedName>
</protein>
<gene>
    <name evidence="2" type="ORF">CKM354_001032800</name>
</gene>
<evidence type="ECO:0000256" key="1">
    <source>
        <dbReference type="SAM" id="SignalP"/>
    </source>
</evidence>
<dbReference type="RefSeq" id="XP_044661718.1">
    <property type="nucleotide sequence ID" value="XM_044805783.1"/>
</dbReference>
<evidence type="ECO:0000313" key="2">
    <source>
        <dbReference type="EMBL" id="GIZ47231.1"/>
    </source>
</evidence>
<feature type="signal peptide" evidence="1">
    <location>
        <begin position="1"/>
        <end position="18"/>
    </location>
</feature>
<dbReference type="AlphaFoldDB" id="A0A9P3CR56"/>
<evidence type="ECO:0000313" key="3">
    <source>
        <dbReference type="Proteomes" id="UP000825890"/>
    </source>
</evidence>
<keyword evidence="3" id="KW-1185">Reference proteome</keyword>
<accession>A0A9P3CR56</accession>
<organism evidence="2 3">
    <name type="scientific">Cercospora kikuchii</name>
    <dbReference type="NCBI Taxonomy" id="84275"/>
    <lineage>
        <taxon>Eukaryota</taxon>
        <taxon>Fungi</taxon>
        <taxon>Dikarya</taxon>
        <taxon>Ascomycota</taxon>
        <taxon>Pezizomycotina</taxon>
        <taxon>Dothideomycetes</taxon>
        <taxon>Dothideomycetidae</taxon>
        <taxon>Mycosphaerellales</taxon>
        <taxon>Mycosphaerellaceae</taxon>
        <taxon>Cercospora</taxon>
    </lineage>
</organism>
<sequence length="219" mass="24650">MHFLRSVIVPSLAAVATAQLTGQQIAEEILEVTHEVQKVNYIAERLNHESEYNEKERLLNGLEKVASYTRAGAREIQRTDRLVKTRQTMEADLPECENAVDVDQCHEDIITHNPPPGLKIRQASYNLSDEEQGDICKTFGGYTTIQRDLLETMVEKRSLMDASQLTDEAAKWLRDLRRASNSFTAVVVPHLTTCSESAGKKKDELARSFKLAVEAYESA</sequence>
<dbReference type="EMBL" id="BOLY01000007">
    <property type="protein sequence ID" value="GIZ47231.1"/>
    <property type="molecule type" value="Genomic_DNA"/>
</dbReference>
<feature type="chain" id="PRO_5040413662" evidence="1">
    <location>
        <begin position="19"/>
        <end position="219"/>
    </location>
</feature>
<dbReference type="OrthoDB" id="10318015at2759"/>